<name>A0A839NB32_9MICO</name>
<accession>A0A839NB32</accession>
<dbReference type="Proteomes" id="UP000559182">
    <property type="component" value="Unassembled WGS sequence"/>
</dbReference>
<dbReference type="AlphaFoldDB" id="A0A839NB32"/>
<protein>
    <submittedName>
        <fullName evidence="1">Uncharacterized protein</fullName>
    </submittedName>
</protein>
<keyword evidence="2" id="KW-1185">Reference proteome</keyword>
<dbReference type="EMBL" id="JACHVQ010000001">
    <property type="protein sequence ID" value="MBB2891931.1"/>
    <property type="molecule type" value="Genomic_DNA"/>
</dbReference>
<evidence type="ECO:0000313" key="2">
    <source>
        <dbReference type="Proteomes" id="UP000559182"/>
    </source>
</evidence>
<organism evidence="1 2">
    <name type="scientific">Flexivirga oryzae</name>
    <dbReference type="NCBI Taxonomy" id="1794944"/>
    <lineage>
        <taxon>Bacteria</taxon>
        <taxon>Bacillati</taxon>
        <taxon>Actinomycetota</taxon>
        <taxon>Actinomycetes</taxon>
        <taxon>Micrococcales</taxon>
        <taxon>Dermacoccaceae</taxon>
        <taxon>Flexivirga</taxon>
    </lineage>
</organism>
<sequence>MRVALDGLEDTPLLAARVDVVADVKRRLIARVGPPGGVGTRVLVAPEGSRSRAGERVITIGRVQPDRWNAAQTHWIDTHDPLAIRVALLRFRPGETAALSPARLRRAFETLERWRFKMSGWKDQPPAPAHDLATFTAFLVDDLDTPCLLRAMHDLEMDHTVSSGAKYRTFRALDELLAVDLLRKCGHGFWWSG</sequence>
<evidence type="ECO:0000313" key="1">
    <source>
        <dbReference type="EMBL" id="MBB2891931.1"/>
    </source>
</evidence>
<comment type="caution">
    <text evidence="1">The sequence shown here is derived from an EMBL/GenBank/DDBJ whole genome shotgun (WGS) entry which is preliminary data.</text>
</comment>
<gene>
    <name evidence="1" type="ORF">FHU39_001915</name>
</gene>
<proteinExistence type="predicted"/>
<reference evidence="1 2" key="1">
    <citation type="submission" date="2020-08" db="EMBL/GenBank/DDBJ databases">
        <title>Sequencing the genomes of 1000 actinobacteria strains.</title>
        <authorList>
            <person name="Klenk H.-P."/>
        </authorList>
    </citation>
    <scope>NUCLEOTIDE SEQUENCE [LARGE SCALE GENOMIC DNA]</scope>
    <source>
        <strain evidence="1 2">DSM 105369</strain>
    </source>
</reference>
<dbReference type="RefSeq" id="WP_183320128.1">
    <property type="nucleotide sequence ID" value="NZ_JACHVQ010000001.1"/>
</dbReference>